<dbReference type="InterPro" id="IPR029055">
    <property type="entry name" value="Ntn_hydrolases_N"/>
</dbReference>
<dbReference type="PANTHER" id="PTHR32194">
    <property type="entry name" value="METALLOPROTEASE TLDD"/>
    <property type="match status" value="1"/>
</dbReference>
<evidence type="ECO:0000256" key="6">
    <source>
        <dbReference type="PIRNR" id="PIRNR001213"/>
    </source>
</evidence>
<dbReference type="PROSITE" id="PS00854">
    <property type="entry name" value="PROTEASOME_BETA_1"/>
    <property type="match status" value="1"/>
</dbReference>
<accession>A0A6G1SC82</accession>
<dbReference type="Gene3D" id="3.60.20.10">
    <property type="entry name" value="Glutamine Phosphoribosylpyrophosphate, subunit 1, domain 1"/>
    <property type="match status" value="1"/>
</dbReference>
<evidence type="ECO:0000256" key="1">
    <source>
        <dbReference type="ARBA" id="ARBA00022490"/>
    </source>
</evidence>
<name>A0A6G1SC82_9ACAR</name>
<comment type="subunit">
    <text evidence="5">The 26S proteasome consists of a 20S proteasome core and two 19S regulatory subunits. The 20S proteasome core is composed of 28 subunits that are arranged in four stacked rings, resulting in a barrel-shaped structure. The two end rings are each formed by seven alpha subunits, and the two central rings are each formed by seven beta subunits. The catalytic chamber with the active sites is on the inside of the barrel.</text>
</comment>
<dbReference type="SUPFAM" id="SSF56235">
    <property type="entry name" value="N-terminal nucleophile aminohydrolases (Ntn hydrolases)"/>
    <property type="match status" value="1"/>
</dbReference>
<proteinExistence type="inferred from homology"/>
<sequence>MARVSTGTSVLGLAFDGGVIIAADTLVSYGSMARFRNCERINVVNNHTVVAATGDYADYQFLTKIIRQKQIDEKQWNDGLELYPAALHSWITRVAYNKRSKFQPLWNAWVVGGLQPTDNDGKLEPFLGFVDYLGTAYKSNVIATGFGNYMATPLFRELTENMDRLPSEAEARALVTKCMEVLYYRDARSLPKYKLVVVKADGVHEEGPIEFKGDWQIAHKSQVY</sequence>
<reference evidence="7" key="1">
    <citation type="submission" date="2018-10" db="EMBL/GenBank/DDBJ databases">
        <title>Transcriptome assembly of Aceria tosichella (Wheat curl mite) Type 2.</title>
        <authorList>
            <person name="Scully E.D."/>
            <person name="Geib S.M."/>
            <person name="Palmer N.A."/>
            <person name="Gupta A.K."/>
            <person name="Sarath G."/>
            <person name="Tatineni S."/>
        </authorList>
    </citation>
    <scope>NUCLEOTIDE SEQUENCE</scope>
    <source>
        <strain evidence="7">LincolnNE</strain>
    </source>
</reference>
<dbReference type="GO" id="GO:0005634">
    <property type="term" value="C:nucleus"/>
    <property type="evidence" value="ECO:0007669"/>
    <property type="project" value="UniProtKB-SubCell"/>
</dbReference>
<dbReference type="EMBL" id="GGYP01003365">
    <property type="protein sequence ID" value="MDE48136.1"/>
    <property type="molecule type" value="Transcribed_RNA"/>
</dbReference>
<dbReference type="GO" id="GO:0019774">
    <property type="term" value="C:proteasome core complex, beta-subunit complex"/>
    <property type="evidence" value="ECO:0007669"/>
    <property type="project" value="UniProtKB-UniRule"/>
</dbReference>
<dbReference type="GO" id="GO:0005737">
    <property type="term" value="C:cytoplasm"/>
    <property type="evidence" value="ECO:0007669"/>
    <property type="project" value="UniProtKB-SubCell"/>
</dbReference>
<protein>
    <recommendedName>
        <fullName evidence="6">Proteasome subunit beta</fullName>
    </recommendedName>
</protein>
<keyword evidence="1 6" id="KW-0963">Cytoplasm</keyword>
<keyword evidence="2 6" id="KW-0647">Proteasome</keyword>
<comment type="similarity">
    <text evidence="6">Belongs to the peptidase T1B family.</text>
</comment>
<evidence type="ECO:0000256" key="5">
    <source>
        <dbReference type="ARBA" id="ARBA00026071"/>
    </source>
</evidence>
<evidence type="ECO:0000256" key="2">
    <source>
        <dbReference type="ARBA" id="ARBA00022942"/>
    </source>
</evidence>
<dbReference type="CDD" id="cd03760">
    <property type="entry name" value="proteasome_beta_type_4"/>
    <property type="match status" value="1"/>
</dbReference>
<comment type="subcellular location">
    <subcellularLocation>
        <location evidence="6">Cytoplasm</location>
    </subcellularLocation>
    <subcellularLocation>
        <location evidence="6">Nucleus</location>
    </subcellularLocation>
</comment>
<dbReference type="GO" id="GO:0051603">
    <property type="term" value="P:proteolysis involved in protein catabolic process"/>
    <property type="evidence" value="ECO:0007669"/>
    <property type="project" value="InterPro"/>
</dbReference>
<dbReference type="Pfam" id="PF00227">
    <property type="entry name" value="Proteasome"/>
    <property type="match status" value="1"/>
</dbReference>
<evidence type="ECO:0000256" key="4">
    <source>
        <dbReference type="ARBA" id="ARBA00024953"/>
    </source>
</evidence>
<dbReference type="PROSITE" id="PS51476">
    <property type="entry name" value="PROTEASOME_BETA_2"/>
    <property type="match status" value="1"/>
</dbReference>
<dbReference type="PIRSF" id="PIRSF001213">
    <property type="entry name" value="Psome_endopept_beta"/>
    <property type="match status" value="1"/>
</dbReference>
<evidence type="ECO:0000313" key="7">
    <source>
        <dbReference type="EMBL" id="MDE48136.1"/>
    </source>
</evidence>
<keyword evidence="3 6" id="KW-0539">Nucleus</keyword>
<dbReference type="InterPro" id="IPR023333">
    <property type="entry name" value="Proteasome_suB-type"/>
</dbReference>
<gene>
    <name evidence="7" type="primary">psmb4</name>
    <name evidence="7" type="ORF">g.20274</name>
</gene>
<dbReference type="PANTHER" id="PTHR32194:SF6">
    <property type="entry name" value="PROTEASOME SUBUNIT BETA"/>
    <property type="match status" value="1"/>
</dbReference>
<organism evidence="7">
    <name type="scientific">Aceria tosichella</name>
    <name type="common">wheat curl mite</name>
    <dbReference type="NCBI Taxonomy" id="561515"/>
    <lineage>
        <taxon>Eukaryota</taxon>
        <taxon>Metazoa</taxon>
        <taxon>Ecdysozoa</taxon>
        <taxon>Arthropoda</taxon>
        <taxon>Chelicerata</taxon>
        <taxon>Arachnida</taxon>
        <taxon>Acari</taxon>
        <taxon>Acariformes</taxon>
        <taxon>Trombidiformes</taxon>
        <taxon>Prostigmata</taxon>
        <taxon>Eupodina</taxon>
        <taxon>Eriophyoidea</taxon>
        <taxon>Eriophyidae</taxon>
        <taxon>Eriophyinae</taxon>
        <taxon>Aceriini</taxon>
        <taxon>Aceria</taxon>
    </lineage>
</organism>
<evidence type="ECO:0000256" key="3">
    <source>
        <dbReference type="ARBA" id="ARBA00023242"/>
    </source>
</evidence>
<dbReference type="InterPro" id="IPR016050">
    <property type="entry name" value="Proteasome_bsu_CS"/>
</dbReference>
<comment type="function">
    <text evidence="4">Non-catalytic component of the proteasome, a multicatalytic proteinase complex which is characterized by its ability to cleave peptides with Arg, Phe, Tyr, Leu, and Glu adjacent to the leaving group at neutral or slightly basic pH. The proteasome has an ATP-dependent proteolytic activity.</text>
</comment>
<dbReference type="AlphaFoldDB" id="A0A6G1SC82"/>
<dbReference type="InterPro" id="IPR001353">
    <property type="entry name" value="Proteasome_sua/b"/>
</dbReference>
<dbReference type="InterPro" id="IPR016295">
    <property type="entry name" value="Proteasome_beta4"/>
</dbReference>